<dbReference type="InterPro" id="IPR032438">
    <property type="entry name" value="ERCC3_RAD25_C"/>
</dbReference>
<evidence type="ECO:0000256" key="14">
    <source>
        <dbReference type="ARBA" id="ARBA00048988"/>
    </source>
</evidence>
<dbReference type="InterPro" id="IPR001650">
    <property type="entry name" value="Helicase_C-like"/>
</dbReference>
<dbReference type="GO" id="GO:0006367">
    <property type="term" value="P:transcription initiation at RNA polymerase II promoter"/>
    <property type="evidence" value="ECO:0007669"/>
    <property type="project" value="InterPro"/>
</dbReference>
<organism evidence="17 18">
    <name type="scientific">Giardia muris</name>
    <dbReference type="NCBI Taxonomy" id="5742"/>
    <lineage>
        <taxon>Eukaryota</taxon>
        <taxon>Metamonada</taxon>
        <taxon>Diplomonadida</taxon>
        <taxon>Hexamitidae</taxon>
        <taxon>Giardiinae</taxon>
        <taxon>Giardia</taxon>
    </lineage>
</organism>
<protein>
    <recommendedName>
        <fullName evidence="13">DNA 3'-5' helicase</fullName>
        <ecNumber evidence="13">5.6.2.4</ecNumber>
    </recommendedName>
</protein>
<evidence type="ECO:0000256" key="7">
    <source>
        <dbReference type="ARBA" id="ARBA00022840"/>
    </source>
</evidence>
<keyword evidence="4" id="KW-0227">DNA damage</keyword>
<dbReference type="GO" id="GO:0006289">
    <property type="term" value="P:nucleotide-excision repair"/>
    <property type="evidence" value="ECO:0007669"/>
    <property type="project" value="InterPro"/>
</dbReference>
<dbReference type="EMBL" id="VDLU01000004">
    <property type="protein sequence ID" value="TNJ26973.1"/>
    <property type="molecule type" value="Genomic_DNA"/>
</dbReference>
<evidence type="ECO:0000256" key="5">
    <source>
        <dbReference type="ARBA" id="ARBA00022801"/>
    </source>
</evidence>
<comment type="similarity">
    <text evidence="2">Belongs to the helicase family. RAD25/XPB subfamily.</text>
</comment>
<dbReference type="PRINTS" id="PR00851">
    <property type="entry name" value="XRODRMPGMNTB"/>
</dbReference>
<dbReference type="InterPro" id="IPR006935">
    <property type="entry name" value="Helicase/UvrB_N"/>
</dbReference>
<dbReference type="SMART" id="SM00487">
    <property type="entry name" value="DEXDc"/>
    <property type="match status" value="1"/>
</dbReference>
<evidence type="ECO:0000256" key="8">
    <source>
        <dbReference type="ARBA" id="ARBA00023125"/>
    </source>
</evidence>
<dbReference type="AlphaFoldDB" id="A0A4Z1SZ87"/>
<comment type="catalytic activity">
    <reaction evidence="14">
        <text>ATP + H2O = ADP + phosphate + H(+)</text>
        <dbReference type="Rhea" id="RHEA:13065"/>
        <dbReference type="ChEBI" id="CHEBI:15377"/>
        <dbReference type="ChEBI" id="CHEBI:15378"/>
        <dbReference type="ChEBI" id="CHEBI:30616"/>
        <dbReference type="ChEBI" id="CHEBI:43474"/>
        <dbReference type="ChEBI" id="CHEBI:456216"/>
        <dbReference type="EC" id="5.6.2.4"/>
    </reaction>
</comment>
<evidence type="ECO:0000256" key="2">
    <source>
        <dbReference type="ARBA" id="ARBA00006637"/>
    </source>
</evidence>
<name>A0A4Z1SZ87_GIAMU</name>
<dbReference type="GO" id="GO:0000112">
    <property type="term" value="C:nucleotide-excision repair factor 3 complex"/>
    <property type="evidence" value="ECO:0007669"/>
    <property type="project" value="TreeGrafter"/>
</dbReference>
<dbReference type="PANTHER" id="PTHR11274">
    <property type="entry name" value="RAD25/XP-B DNA REPAIR HELICASE"/>
    <property type="match status" value="1"/>
</dbReference>
<evidence type="ECO:0000256" key="12">
    <source>
        <dbReference type="ARBA" id="ARBA00034617"/>
    </source>
</evidence>
<dbReference type="NCBIfam" id="TIGR00603">
    <property type="entry name" value="rad25"/>
    <property type="match status" value="1"/>
</dbReference>
<dbReference type="Gene3D" id="3.40.50.300">
    <property type="entry name" value="P-loop containing nucleotide triphosphate hydrolases"/>
    <property type="match status" value="2"/>
</dbReference>
<proteinExistence type="inferred from homology"/>
<evidence type="ECO:0000259" key="16">
    <source>
        <dbReference type="PROSITE" id="PS51194"/>
    </source>
</evidence>
<dbReference type="PROSITE" id="PS51192">
    <property type="entry name" value="HELICASE_ATP_BIND_1"/>
    <property type="match status" value="1"/>
</dbReference>
<dbReference type="InterPro" id="IPR027417">
    <property type="entry name" value="P-loop_NTPase"/>
</dbReference>
<sequence length="729" mass="83612">MDLTYGDLKEDHAKYPLSVFPKKQGDSSEDHIVLIETFSPIYAEAYDFLIGIAEPDTRPNHIHEYIIKEDSLRVGITLGYSTVDIQRSLEKFSKYRRLPSSLLALLHRLSENQSMVSLGIYDEEFFIIRIPISLTLPEDLKALLQDCPSGEIDAAYDQLLQMKTGRGSGTNRSHGFLERGGSIKTVIRLERYLLRIEHLTFVRNYLKRELHINTVEEYILECSQTYADNKEVQEMRRLIAKPGDSKVCAALKQKLREAFRRQAPPINAQLKPTTDLRDYQALATKKVISDLGNGLKRCSSGLVVLPCGAGKSLLGISCACALGRSCIVVTNGNLSSKQWKYQFLLFSDISEDRIFVFSAERDDQREFIPGFHIVFISTYQMLTVSLSENQSAYGRRTLAALHSVMWGIVLFDEVHQVFAETYSTLFRTDREKAGTKCFLRSYCKIGLTATPLREDDRMKDLFLLGNKLYESNWSDLANRGFIATLQCAEVHCPMHRVFYEAWYSYEEGAPTIQSTDRGRNNYLRSCLEILNPYKVITAWYLKEFHTRRGDQVLMFCDTLYAAEEYARQFHVPFITGRCKEDERECIVSAFTKRNINCLMLSKVGDTSLDLPDANVIIELDWQSGSRRQETQRVGRISRPKSGDQNAYFYILVSEGTRQQETAENRREYLCDNQGYPYSTIACKDVWKACLQMEAFAGDKCPFFRTLAATRDFLKDVERGAVVYERQDDR</sequence>
<evidence type="ECO:0000256" key="3">
    <source>
        <dbReference type="ARBA" id="ARBA00022741"/>
    </source>
</evidence>
<dbReference type="InterPro" id="IPR050615">
    <property type="entry name" value="ATP-dep_DNA_Helicase"/>
</dbReference>
<keyword evidence="9" id="KW-0234">DNA repair</keyword>
<dbReference type="GO" id="GO:0016787">
    <property type="term" value="F:hydrolase activity"/>
    <property type="evidence" value="ECO:0007669"/>
    <property type="project" value="UniProtKB-KW"/>
</dbReference>
<dbReference type="InterPro" id="IPR014001">
    <property type="entry name" value="Helicase_ATP-bd"/>
</dbReference>
<dbReference type="EC" id="5.6.2.4" evidence="13"/>
<dbReference type="OrthoDB" id="10262986at2759"/>
<dbReference type="GO" id="GO:0003677">
    <property type="term" value="F:DNA binding"/>
    <property type="evidence" value="ECO:0007669"/>
    <property type="project" value="UniProtKB-KW"/>
</dbReference>
<keyword evidence="7" id="KW-0067">ATP-binding</keyword>
<dbReference type="GO" id="GO:0043138">
    <property type="term" value="F:3'-5' DNA helicase activity"/>
    <property type="evidence" value="ECO:0007669"/>
    <property type="project" value="UniProtKB-EC"/>
</dbReference>
<keyword evidence="3" id="KW-0547">Nucleotide-binding</keyword>
<dbReference type="Proteomes" id="UP000315496">
    <property type="component" value="Chromosome 4"/>
</dbReference>
<evidence type="ECO:0000256" key="11">
    <source>
        <dbReference type="ARBA" id="ARBA00023242"/>
    </source>
</evidence>
<feature type="domain" description="Helicase C-terminal" evidence="16">
    <location>
        <begin position="540"/>
        <end position="683"/>
    </location>
</feature>
<dbReference type="Pfam" id="PF04851">
    <property type="entry name" value="ResIII"/>
    <property type="match status" value="1"/>
</dbReference>
<evidence type="ECO:0000256" key="13">
    <source>
        <dbReference type="ARBA" id="ARBA00034808"/>
    </source>
</evidence>
<keyword evidence="10" id="KW-0413">Isomerase</keyword>
<dbReference type="GO" id="GO:0005524">
    <property type="term" value="F:ATP binding"/>
    <property type="evidence" value="ECO:0007669"/>
    <property type="project" value="UniProtKB-KW"/>
</dbReference>
<dbReference type="SUPFAM" id="SSF52540">
    <property type="entry name" value="P-loop containing nucleoside triphosphate hydrolases"/>
    <property type="match status" value="1"/>
</dbReference>
<evidence type="ECO:0000256" key="10">
    <source>
        <dbReference type="ARBA" id="ARBA00023235"/>
    </source>
</evidence>
<reference evidence="17 18" key="1">
    <citation type="submission" date="2019-05" db="EMBL/GenBank/DDBJ databases">
        <title>The compact genome of Giardia muris reveals important steps in the evolution of intestinal protozoan parasites.</title>
        <authorList>
            <person name="Xu F."/>
            <person name="Jimenez-Gonzalez A."/>
            <person name="Einarsson E."/>
            <person name="Astvaldsson A."/>
            <person name="Peirasmaki D."/>
            <person name="Eckmann L."/>
            <person name="Andersson J.O."/>
            <person name="Svard S.G."/>
            <person name="Jerlstrom-Hultqvist J."/>
        </authorList>
    </citation>
    <scope>NUCLEOTIDE SEQUENCE [LARGE SCALE GENOMIC DNA]</scope>
    <source>
        <strain evidence="17 18">Roberts-Thomson</strain>
    </source>
</reference>
<dbReference type="Pfam" id="PF13625">
    <property type="entry name" value="Helicase_C_3"/>
    <property type="match status" value="1"/>
</dbReference>
<evidence type="ECO:0000256" key="4">
    <source>
        <dbReference type="ARBA" id="ARBA00022763"/>
    </source>
</evidence>
<dbReference type="InterPro" id="IPR032830">
    <property type="entry name" value="XPB/Ssl2_N"/>
</dbReference>
<keyword evidence="18" id="KW-1185">Reference proteome</keyword>
<gene>
    <name evidence="17" type="ORF">GMRT_15100</name>
</gene>
<keyword evidence="11" id="KW-0539">Nucleus</keyword>
<keyword evidence="6 17" id="KW-0347">Helicase</keyword>
<dbReference type="GO" id="GO:0097550">
    <property type="term" value="C:transcription preinitiation complex"/>
    <property type="evidence" value="ECO:0007669"/>
    <property type="project" value="TreeGrafter"/>
</dbReference>
<dbReference type="InterPro" id="IPR001161">
    <property type="entry name" value="XPB/Ssl2"/>
</dbReference>
<dbReference type="PANTHER" id="PTHR11274:SF0">
    <property type="entry name" value="GENERAL TRANSCRIPTION AND DNA REPAIR FACTOR IIH HELICASE SUBUNIT XPB"/>
    <property type="match status" value="1"/>
</dbReference>
<comment type="catalytic activity">
    <reaction evidence="12">
        <text>Couples ATP hydrolysis with the unwinding of duplex DNA by translocating in the 3'-5' direction.</text>
        <dbReference type="EC" id="5.6.2.4"/>
    </reaction>
</comment>
<keyword evidence="5" id="KW-0378">Hydrolase</keyword>
<evidence type="ECO:0000256" key="1">
    <source>
        <dbReference type="ARBA" id="ARBA00004123"/>
    </source>
</evidence>
<evidence type="ECO:0000256" key="6">
    <source>
        <dbReference type="ARBA" id="ARBA00022806"/>
    </source>
</evidence>
<feature type="domain" description="Helicase ATP-binding" evidence="15">
    <location>
        <begin position="292"/>
        <end position="469"/>
    </location>
</feature>
<evidence type="ECO:0000259" key="15">
    <source>
        <dbReference type="PROSITE" id="PS51192"/>
    </source>
</evidence>
<comment type="caution">
    <text evidence="17">The sequence shown here is derived from an EMBL/GenBank/DDBJ whole genome shotgun (WGS) entry which is preliminary data.</text>
</comment>
<dbReference type="GO" id="GO:0005675">
    <property type="term" value="C:transcription factor TFIIH holo complex"/>
    <property type="evidence" value="ECO:0007669"/>
    <property type="project" value="TreeGrafter"/>
</dbReference>
<accession>A0A4Z1SZ87</accession>
<evidence type="ECO:0000313" key="17">
    <source>
        <dbReference type="EMBL" id="TNJ26973.1"/>
    </source>
</evidence>
<dbReference type="SMART" id="SM00490">
    <property type="entry name" value="HELICc"/>
    <property type="match status" value="1"/>
</dbReference>
<dbReference type="VEuPathDB" id="GiardiaDB:GMRT_15100"/>
<dbReference type="Pfam" id="PF16203">
    <property type="entry name" value="ERCC3_RAD25_C"/>
    <property type="match status" value="1"/>
</dbReference>
<keyword evidence="8" id="KW-0238">DNA-binding</keyword>
<dbReference type="PROSITE" id="PS51194">
    <property type="entry name" value="HELICASE_CTER"/>
    <property type="match status" value="1"/>
</dbReference>
<comment type="subcellular location">
    <subcellularLocation>
        <location evidence="1">Nucleus</location>
    </subcellularLocation>
</comment>
<evidence type="ECO:0000256" key="9">
    <source>
        <dbReference type="ARBA" id="ARBA00023204"/>
    </source>
</evidence>
<evidence type="ECO:0000313" key="18">
    <source>
        <dbReference type="Proteomes" id="UP000315496"/>
    </source>
</evidence>